<feature type="chain" id="PRO_5026793089" evidence="1">
    <location>
        <begin position="20"/>
        <end position="148"/>
    </location>
</feature>
<dbReference type="Proteomes" id="UP000448575">
    <property type="component" value="Unassembled WGS sequence"/>
</dbReference>
<organism evidence="3 4">
    <name type="scientific">Pseudoduganella guangdongensis</name>
    <dbReference type="NCBI Taxonomy" id="2692179"/>
    <lineage>
        <taxon>Bacteria</taxon>
        <taxon>Pseudomonadati</taxon>
        <taxon>Pseudomonadota</taxon>
        <taxon>Betaproteobacteria</taxon>
        <taxon>Burkholderiales</taxon>
        <taxon>Oxalobacteraceae</taxon>
        <taxon>Telluria group</taxon>
        <taxon>Pseudoduganella</taxon>
    </lineage>
</organism>
<evidence type="ECO:0000313" key="4">
    <source>
        <dbReference type="Proteomes" id="UP000448575"/>
    </source>
</evidence>
<reference evidence="3 4" key="1">
    <citation type="submission" date="2019-12" db="EMBL/GenBank/DDBJ databases">
        <title>Novel species isolated from a subtropical stream in China.</title>
        <authorList>
            <person name="Lu H."/>
        </authorList>
    </citation>
    <scope>NUCLEOTIDE SEQUENCE [LARGE SCALE GENOMIC DNA]</scope>
    <source>
        <strain evidence="3 4">DS3</strain>
    </source>
</reference>
<accession>A0A6N9HM88</accession>
<gene>
    <name evidence="3" type="ORF">GTP41_20035</name>
</gene>
<dbReference type="Pfam" id="PF14534">
    <property type="entry name" value="DUF4440"/>
    <property type="match status" value="1"/>
</dbReference>
<feature type="domain" description="DUF4440" evidence="2">
    <location>
        <begin position="29"/>
        <end position="140"/>
    </location>
</feature>
<evidence type="ECO:0000259" key="2">
    <source>
        <dbReference type="Pfam" id="PF14534"/>
    </source>
</evidence>
<name>A0A6N9HM88_9BURK</name>
<dbReference type="AlphaFoldDB" id="A0A6N9HM88"/>
<dbReference type="EMBL" id="WWCJ01000016">
    <property type="protein sequence ID" value="MYN04387.1"/>
    <property type="molecule type" value="Genomic_DNA"/>
</dbReference>
<keyword evidence="4" id="KW-1185">Reference proteome</keyword>
<keyword evidence="1" id="KW-0732">Signal</keyword>
<evidence type="ECO:0000256" key="1">
    <source>
        <dbReference type="SAM" id="SignalP"/>
    </source>
</evidence>
<evidence type="ECO:0000313" key="3">
    <source>
        <dbReference type="EMBL" id="MYN04387.1"/>
    </source>
</evidence>
<dbReference type="RefSeq" id="WP_161027343.1">
    <property type="nucleotide sequence ID" value="NZ_WWCJ01000016.1"/>
</dbReference>
<feature type="signal peptide" evidence="1">
    <location>
        <begin position="1"/>
        <end position="19"/>
    </location>
</feature>
<dbReference type="InterPro" id="IPR027843">
    <property type="entry name" value="DUF4440"/>
</dbReference>
<comment type="caution">
    <text evidence="3">The sequence shown here is derived from an EMBL/GenBank/DDBJ whole genome shotgun (WGS) entry which is preliminary data.</text>
</comment>
<proteinExistence type="predicted"/>
<sequence length="148" mass="16803">MKTLILAALFTSLSIPVQAQEQTPLYKEIAAMDKVLFDAFNRQDAAGVKAVFSTDLEFFHDMGGLQNYEQNDEATRKLFARNLHLKRELVPGSMEVYPVKDYGAIQTGQHTFCHIENGKNDCGTFKFLQIWKRTADGWKLARVVSYGH</sequence>
<protein>
    <submittedName>
        <fullName evidence="3">DUF4440 domain-containing protein</fullName>
    </submittedName>
</protein>
<dbReference type="SUPFAM" id="SSF54427">
    <property type="entry name" value="NTF2-like"/>
    <property type="match status" value="1"/>
</dbReference>
<dbReference type="InterPro" id="IPR032710">
    <property type="entry name" value="NTF2-like_dom_sf"/>
</dbReference>
<dbReference type="Gene3D" id="3.10.450.50">
    <property type="match status" value="1"/>
</dbReference>